<protein>
    <recommendedName>
        <fullName evidence="18">Phosphatidylcholine 1-acylhydrolase</fullName>
        <ecNumber evidence="6">3.1.1.32</ecNumber>
        <ecNumber evidence="7">3.1.1.4</ecNumber>
    </recommendedName>
</protein>
<feature type="binding site" description="in dimeric form" evidence="20">
    <location>
        <position position="145"/>
    </location>
    <ligand>
        <name>Ca(2+)</name>
        <dbReference type="ChEBI" id="CHEBI:29108"/>
        <label>1</label>
    </ligand>
</feature>
<keyword evidence="13 20" id="KW-0106">Calcium</keyword>
<feature type="active site" description="Proton acceptor" evidence="19">
    <location>
        <position position="135"/>
    </location>
</feature>
<feature type="signal peptide" evidence="21">
    <location>
        <begin position="1"/>
        <end position="23"/>
    </location>
</feature>
<evidence type="ECO:0000256" key="12">
    <source>
        <dbReference type="ARBA" id="ARBA00022801"/>
    </source>
</evidence>
<dbReference type="InterPro" id="IPR003187">
    <property type="entry name" value="PLipase_A1"/>
</dbReference>
<keyword evidence="9" id="KW-0812">Transmembrane</keyword>
<dbReference type="GO" id="GO:0016042">
    <property type="term" value="P:lipid catabolic process"/>
    <property type="evidence" value="ECO:0007669"/>
    <property type="project" value="UniProtKB-KW"/>
</dbReference>
<organism evidence="22 23">
    <name type="scientific">Desulfoluna spongiiphila</name>
    <dbReference type="NCBI Taxonomy" id="419481"/>
    <lineage>
        <taxon>Bacteria</taxon>
        <taxon>Pseudomonadati</taxon>
        <taxon>Thermodesulfobacteriota</taxon>
        <taxon>Desulfobacteria</taxon>
        <taxon>Desulfobacterales</taxon>
        <taxon>Desulfolunaceae</taxon>
        <taxon>Desulfoluna</taxon>
    </lineage>
</organism>
<dbReference type="Pfam" id="PF02253">
    <property type="entry name" value="PLA1"/>
    <property type="match status" value="1"/>
</dbReference>
<evidence type="ECO:0000256" key="14">
    <source>
        <dbReference type="ARBA" id="ARBA00022963"/>
    </source>
</evidence>
<dbReference type="GO" id="GO:0004623">
    <property type="term" value="F:phospholipase A2 activity"/>
    <property type="evidence" value="ECO:0007669"/>
    <property type="project" value="UniProtKB-EC"/>
</dbReference>
<dbReference type="EMBL" id="FMUX01000003">
    <property type="protein sequence ID" value="SCY05006.1"/>
    <property type="molecule type" value="Genomic_DNA"/>
</dbReference>
<keyword evidence="11 21" id="KW-0732">Signal</keyword>
<keyword evidence="23" id="KW-1185">Reference proteome</keyword>
<evidence type="ECO:0000256" key="8">
    <source>
        <dbReference type="ARBA" id="ARBA00022452"/>
    </source>
</evidence>
<evidence type="ECO:0000256" key="17">
    <source>
        <dbReference type="ARBA" id="ARBA00023237"/>
    </source>
</evidence>
<dbReference type="Proteomes" id="UP000198870">
    <property type="component" value="Unassembled WGS sequence"/>
</dbReference>
<evidence type="ECO:0000256" key="16">
    <source>
        <dbReference type="ARBA" id="ARBA00023136"/>
    </source>
</evidence>
<comment type="catalytic activity">
    <reaction evidence="2">
        <text>a 1,2-diacyl-sn-glycero-3-phosphocholine + H2O = a 1-acyl-sn-glycero-3-phosphocholine + a fatty acid + H(+)</text>
        <dbReference type="Rhea" id="RHEA:15801"/>
        <dbReference type="ChEBI" id="CHEBI:15377"/>
        <dbReference type="ChEBI" id="CHEBI:15378"/>
        <dbReference type="ChEBI" id="CHEBI:28868"/>
        <dbReference type="ChEBI" id="CHEBI:57643"/>
        <dbReference type="ChEBI" id="CHEBI:58168"/>
        <dbReference type="EC" id="3.1.1.4"/>
    </reaction>
</comment>
<dbReference type="PANTHER" id="PTHR40457">
    <property type="entry name" value="PHOSPHOLIPASE A1"/>
    <property type="match status" value="1"/>
</dbReference>
<comment type="subcellular location">
    <subcellularLocation>
        <location evidence="3">Cell outer membrane</location>
        <topology evidence="3">Multi-pass membrane protein</topology>
    </subcellularLocation>
</comment>
<dbReference type="SUPFAM" id="SSF56931">
    <property type="entry name" value="Outer membrane phospholipase A (OMPLA)"/>
    <property type="match status" value="1"/>
</dbReference>
<reference evidence="22 23" key="1">
    <citation type="submission" date="2016-10" db="EMBL/GenBank/DDBJ databases">
        <authorList>
            <person name="de Groot N.N."/>
        </authorList>
    </citation>
    <scope>NUCLEOTIDE SEQUENCE [LARGE SCALE GENOMIC DNA]</scope>
    <source>
        <strain evidence="22 23">AA1</strain>
    </source>
</reference>
<gene>
    <name evidence="22" type="ORF">SAMN05216233_103166</name>
</gene>
<feature type="chain" id="PRO_5039947690" description="Phosphatidylcholine 1-acylhydrolase" evidence="21">
    <location>
        <begin position="24"/>
        <end position="272"/>
    </location>
</feature>
<dbReference type="AlphaFoldDB" id="A0A1G5CRJ0"/>
<evidence type="ECO:0000256" key="10">
    <source>
        <dbReference type="ARBA" id="ARBA00022723"/>
    </source>
</evidence>
<dbReference type="GO" id="GO:0008970">
    <property type="term" value="F:phospholipase A1 activity"/>
    <property type="evidence" value="ECO:0007669"/>
    <property type="project" value="UniProtKB-EC"/>
</dbReference>
<dbReference type="GO" id="GO:0046872">
    <property type="term" value="F:metal ion binding"/>
    <property type="evidence" value="ECO:0007669"/>
    <property type="project" value="UniProtKB-KW"/>
</dbReference>
<keyword evidence="16" id="KW-0472">Membrane</keyword>
<dbReference type="PANTHER" id="PTHR40457:SF1">
    <property type="entry name" value="PHOSPHOLIPASE A1"/>
    <property type="match status" value="1"/>
</dbReference>
<evidence type="ECO:0000256" key="6">
    <source>
        <dbReference type="ARBA" id="ARBA00013179"/>
    </source>
</evidence>
<evidence type="ECO:0000256" key="19">
    <source>
        <dbReference type="PIRSR" id="PIRSR603187-1"/>
    </source>
</evidence>
<comment type="similarity">
    <text evidence="4">Belongs to the phospholipase A1 family.</text>
</comment>
<feature type="binding site" description="in dimeric form" evidence="20">
    <location>
        <position position="177"/>
    </location>
    <ligand>
        <name>Ca(2+)</name>
        <dbReference type="ChEBI" id="CHEBI:29108"/>
        <label>1</label>
    </ligand>
</feature>
<evidence type="ECO:0000313" key="23">
    <source>
        <dbReference type="Proteomes" id="UP000198870"/>
    </source>
</evidence>
<keyword evidence="8" id="KW-1134">Transmembrane beta strand</keyword>
<evidence type="ECO:0000256" key="7">
    <source>
        <dbReference type="ARBA" id="ARBA00013278"/>
    </source>
</evidence>
<evidence type="ECO:0000313" key="22">
    <source>
        <dbReference type="EMBL" id="SCY05006.1"/>
    </source>
</evidence>
<keyword evidence="12" id="KW-0378">Hydrolase</keyword>
<dbReference type="GO" id="GO:0009279">
    <property type="term" value="C:cell outer membrane"/>
    <property type="evidence" value="ECO:0007669"/>
    <property type="project" value="UniProtKB-SubCell"/>
</dbReference>
<evidence type="ECO:0000256" key="4">
    <source>
        <dbReference type="ARBA" id="ARBA00010525"/>
    </source>
</evidence>
<dbReference type="PRINTS" id="PR01486">
    <property type="entry name" value="PHPHLIPASEA1"/>
</dbReference>
<keyword evidence="14" id="KW-0442">Lipid degradation</keyword>
<keyword evidence="10 20" id="KW-0479">Metal-binding</keyword>
<evidence type="ECO:0000256" key="9">
    <source>
        <dbReference type="ARBA" id="ARBA00022692"/>
    </source>
</evidence>
<dbReference type="EC" id="3.1.1.4" evidence="7"/>
<evidence type="ECO:0000256" key="18">
    <source>
        <dbReference type="ARBA" id="ARBA00032375"/>
    </source>
</evidence>
<sequence>MRPRAFALLLLLAGLVFSTPARAFDYTINDMAEGISRHKATWIMPATWSDAYHSEHTELVFQFSLKKQIMNTGFHVAYTQKSFWQAYNENESSPFRETNYNPEIFYRFLPGSALHRLLGNGAFINKMGADIGFEHESNGQDMPDSRSWNRAYVTPFYADGNLLAWLKLWYITEDSKDVSPDGSKGSNNPDIADFMGYSEFNIKYQFAWEQLIHLMARGNLREGKGAASLTWSIPVTNGGVFFMVQAFHGYGDSLIDYNREITRVGAGFMLTR</sequence>
<keyword evidence="15" id="KW-0443">Lipid metabolism</keyword>
<dbReference type="Gene3D" id="2.40.230.10">
    <property type="entry name" value="Phospholipase A1"/>
    <property type="match status" value="1"/>
</dbReference>
<comment type="subunit">
    <text evidence="5">Homodimer; dimerization is reversible, and the dimeric form is the active one.</text>
</comment>
<comment type="catalytic activity">
    <reaction evidence="1">
        <text>a 1,2-diacyl-sn-glycero-3-phosphocholine + H2O = a 2-acyl-sn-glycero-3-phosphocholine + a fatty acid + H(+)</text>
        <dbReference type="Rhea" id="RHEA:18689"/>
        <dbReference type="ChEBI" id="CHEBI:15377"/>
        <dbReference type="ChEBI" id="CHEBI:15378"/>
        <dbReference type="ChEBI" id="CHEBI:28868"/>
        <dbReference type="ChEBI" id="CHEBI:57643"/>
        <dbReference type="ChEBI" id="CHEBI:57875"/>
        <dbReference type="EC" id="3.1.1.32"/>
    </reaction>
</comment>
<evidence type="ECO:0000256" key="13">
    <source>
        <dbReference type="ARBA" id="ARBA00022837"/>
    </source>
</evidence>
<evidence type="ECO:0000256" key="21">
    <source>
        <dbReference type="SAM" id="SignalP"/>
    </source>
</evidence>
<feature type="binding site" description="in dimeric form" evidence="20">
    <location>
        <position position="92"/>
    </location>
    <ligand>
        <name>Ca(2+)</name>
        <dbReference type="ChEBI" id="CHEBI:29108"/>
        <label>1</label>
    </ligand>
</feature>
<evidence type="ECO:0000256" key="3">
    <source>
        <dbReference type="ARBA" id="ARBA00004571"/>
    </source>
</evidence>
<proteinExistence type="inferred from homology"/>
<accession>A0A1G5CRJ0</accession>
<feature type="active site" description="Nucleophile" evidence="19">
    <location>
        <position position="137"/>
    </location>
</feature>
<dbReference type="RefSeq" id="WP_175469537.1">
    <property type="nucleotide sequence ID" value="NZ_FMUX01000003.1"/>
</dbReference>
<dbReference type="EC" id="3.1.1.32" evidence="6"/>
<dbReference type="STRING" id="419481.SAMN05216233_103166"/>
<keyword evidence="17" id="KW-0998">Cell outer membrane</keyword>
<evidence type="ECO:0000256" key="20">
    <source>
        <dbReference type="PIRSR" id="PIRSR603187-2"/>
    </source>
</evidence>
<comment type="cofactor">
    <cofactor evidence="20">
        <name>Ca(2+)</name>
        <dbReference type="ChEBI" id="CHEBI:29108"/>
    </cofactor>
    <text evidence="20">Binds 1 Ca(2+) ion per monomer.</text>
</comment>
<evidence type="ECO:0000256" key="15">
    <source>
        <dbReference type="ARBA" id="ARBA00023098"/>
    </source>
</evidence>
<evidence type="ECO:0000256" key="11">
    <source>
        <dbReference type="ARBA" id="ARBA00022729"/>
    </source>
</evidence>
<name>A0A1G5CRJ0_9BACT</name>
<evidence type="ECO:0000256" key="5">
    <source>
        <dbReference type="ARBA" id="ARBA00011702"/>
    </source>
</evidence>
<evidence type="ECO:0000256" key="2">
    <source>
        <dbReference type="ARBA" id="ARBA00001604"/>
    </source>
</evidence>
<dbReference type="InterPro" id="IPR036541">
    <property type="entry name" value="PLipase_A1_sf"/>
</dbReference>
<evidence type="ECO:0000256" key="1">
    <source>
        <dbReference type="ARBA" id="ARBA00000111"/>
    </source>
</evidence>